<dbReference type="Proteomes" id="UP000250235">
    <property type="component" value="Unassembled WGS sequence"/>
</dbReference>
<organism evidence="2 3">
    <name type="scientific">Dorcoceras hygrometricum</name>
    <dbReference type="NCBI Taxonomy" id="472368"/>
    <lineage>
        <taxon>Eukaryota</taxon>
        <taxon>Viridiplantae</taxon>
        <taxon>Streptophyta</taxon>
        <taxon>Embryophyta</taxon>
        <taxon>Tracheophyta</taxon>
        <taxon>Spermatophyta</taxon>
        <taxon>Magnoliopsida</taxon>
        <taxon>eudicotyledons</taxon>
        <taxon>Gunneridae</taxon>
        <taxon>Pentapetalae</taxon>
        <taxon>asterids</taxon>
        <taxon>lamiids</taxon>
        <taxon>Lamiales</taxon>
        <taxon>Gesneriaceae</taxon>
        <taxon>Didymocarpoideae</taxon>
        <taxon>Trichosporeae</taxon>
        <taxon>Loxocarpinae</taxon>
        <taxon>Dorcoceras</taxon>
    </lineage>
</organism>
<evidence type="ECO:0000313" key="2">
    <source>
        <dbReference type="EMBL" id="KZV49798.1"/>
    </source>
</evidence>
<name>A0A2Z7CSU2_9LAMI</name>
<protein>
    <recommendedName>
        <fullName evidence="4">Transmembrane protein</fullName>
    </recommendedName>
</protein>
<gene>
    <name evidence="2" type="ORF">F511_20378</name>
</gene>
<evidence type="ECO:0000313" key="3">
    <source>
        <dbReference type="Proteomes" id="UP000250235"/>
    </source>
</evidence>
<keyword evidence="1" id="KW-0812">Transmembrane</keyword>
<evidence type="ECO:0000256" key="1">
    <source>
        <dbReference type="SAM" id="Phobius"/>
    </source>
</evidence>
<evidence type="ECO:0008006" key="4">
    <source>
        <dbReference type="Google" id="ProtNLM"/>
    </source>
</evidence>
<proteinExistence type="predicted"/>
<keyword evidence="1" id="KW-0472">Membrane</keyword>
<dbReference type="AlphaFoldDB" id="A0A2Z7CSU2"/>
<keyword evidence="3" id="KW-1185">Reference proteome</keyword>
<dbReference type="EMBL" id="KQ992973">
    <property type="protein sequence ID" value="KZV49798.1"/>
    <property type="molecule type" value="Genomic_DNA"/>
</dbReference>
<sequence length="91" mass="10431">MIIPRRDLGESSQESCTINIYINNDVQGFNNSILVDSEVKMGDLGVNLCLKDFKMDRGMVRNGVEGEFEKRVGWVLLFSFVILFLSFYNLM</sequence>
<keyword evidence="1" id="KW-1133">Transmembrane helix</keyword>
<dbReference type="OrthoDB" id="1627728at2759"/>
<reference evidence="2 3" key="1">
    <citation type="journal article" date="2015" name="Proc. Natl. Acad. Sci. U.S.A.">
        <title>The resurrection genome of Boea hygrometrica: A blueprint for survival of dehydration.</title>
        <authorList>
            <person name="Xiao L."/>
            <person name="Yang G."/>
            <person name="Zhang L."/>
            <person name="Yang X."/>
            <person name="Zhao S."/>
            <person name="Ji Z."/>
            <person name="Zhou Q."/>
            <person name="Hu M."/>
            <person name="Wang Y."/>
            <person name="Chen M."/>
            <person name="Xu Y."/>
            <person name="Jin H."/>
            <person name="Xiao X."/>
            <person name="Hu G."/>
            <person name="Bao F."/>
            <person name="Hu Y."/>
            <person name="Wan P."/>
            <person name="Li L."/>
            <person name="Deng X."/>
            <person name="Kuang T."/>
            <person name="Xiang C."/>
            <person name="Zhu J.K."/>
            <person name="Oliver M.J."/>
            <person name="He Y."/>
        </authorList>
    </citation>
    <scope>NUCLEOTIDE SEQUENCE [LARGE SCALE GENOMIC DNA]</scope>
    <source>
        <strain evidence="3">cv. XS01</strain>
    </source>
</reference>
<feature type="transmembrane region" description="Helical" evidence="1">
    <location>
        <begin position="72"/>
        <end position="90"/>
    </location>
</feature>
<accession>A0A2Z7CSU2</accession>